<evidence type="ECO:0000313" key="4">
    <source>
        <dbReference type="EMBL" id="CAF4860771.1"/>
    </source>
</evidence>
<evidence type="ECO:0000313" key="1">
    <source>
        <dbReference type="EMBL" id="CAF3123671.1"/>
    </source>
</evidence>
<evidence type="ECO:0000313" key="3">
    <source>
        <dbReference type="EMBL" id="CAF4481926.1"/>
    </source>
</evidence>
<dbReference type="Proteomes" id="UP000663825">
    <property type="component" value="Unassembled WGS sequence"/>
</dbReference>
<evidence type="ECO:0000313" key="5">
    <source>
        <dbReference type="Proteomes" id="UP000663848"/>
    </source>
</evidence>
<dbReference type="Proteomes" id="UP000663872">
    <property type="component" value="Unassembled WGS sequence"/>
</dbReference>
<dbReference type="EMBL" id="CAJNYT010003970">
    <property type="protein sequence ID" value="CAF3622242.1"/>
    <property type="molecule type" value="Genomic_DNA"/>
</dbReference>
<accession>A0A821SNF6</accession>
<name>A0A821SNF6_9BILA</name>
<gene>
    <name evidence="2" type="ORF">GRG538_LOCUS23734</name>
    <name evidence="4" type="ORF">QYT958_LOCUS27901</name>
    <name evidence="1" type="ORF">TIS948_LOCUS8133</name>
    <name evidence="3" type="ORF">UJA718_LOCUS24998</name>
</gene>
<dbReference type="EMBL" id="CAJOBR010007313">
    <property type="protein sequence ID" value="CAF4860771.1"/>
    <property type="molecule type" value="Genomic_DNA"/>
</dbReference>
<reference evidence="4" key="1">
    <citation type="submission" date="2021-02" db="EMBL/GenBank/DDBJ databases">
        <authorList>
            <person name="Nowell W R."/>
        </authorList>
    </citation>
    <scope>NUCLEOTIDE SEQUENCE</scope>
</reference>
<evidence type="ECO:0000313" key="2">
    <source>
        <dbReference type="EMBL" id="CAF3622242.1"/>
    </source>
</evidence>
<dbReference type="EMBL" id="CAJOBP010005961">
    <property type="protein sequence ID" value="CAF4481926.1"/>
    <property type="molecule type" value="Genomic_DNA"/>
</dbReference>
<organism evidence="4 5">
    <name type="scientific">Rotaria socialis</name>
    <dbReference type="NCBI Taxonomy" id="392032"/>
    <lineage>
        <taxon>Eukaryota</taxon>
        <taxon>Metazoa</taxon>
        <taxon>Spiralia</taxon>
        <taxon>Gnathifera</taxon>
        <taxon>Rotifera</taxon>
        <taxon>Eurotatoria</taxon>
        <taxon>Bdelloidea</taxon>
        <taxon>Philodinida</taxon>
        <taxon>Philodinidae</taxon>
        <taxon>Rotaria</taxon>
    </lineage>
</organism>
<dbReference type="EMBL" id="CAJNXB010001018">
    <property type="protein sequence ID" value="CAF3123671.1"/>
    <property type="molecule type" value="Genomic_DNA"/>
</dbReference>
<comment type="caution">
    <text evidence="4">The sequence shown here is derived from an EMBL/GenBank/DDBJ whole genome shotgun (WGS) entry which is preliminary data.</text>
</comment>
<proteinExistence type="predicted"/>
<dbReference type="Proteomes" id="UP000663848">
    <property type="component" value="Unassembled WGS sequence"/>
</dbReference>
<dbReference type="AlphaFoldDB" id="A0A821SNF6"/>
<dbReference type="Proteomes" id="UP000663873">
    <property type="component" value="Unassembled WGS sequence"/>
</dbReference>
<keyword evidence="6" id="KW-1185">Reference proteome</keyword>
<protein>
    <submittedName>
        <fullName evidence="4">Uncharacterized protein</fullName>
    </submittedName>
</protein>
<dbReference type="OrthoDB" id="428346at2759"/>
<sequence>MSDSLHLRQIALERWRLPHVCLETWNFSCEASRYSFNLITTTEPPQHICYSKKPYEALQIAMLETFLFSLCDEHIISHGGFGRLAAFASLNQRTIYSFHNGLHQSCLPAELEDTFVRLGHHSAGVR</sequence>
<evidence type="ECO:0000313" key="6">
    <source>
        <dbReference type="Proteomes" id="UP000663873"/>
    </source>
</evidence>